<feature type="region of interest" description="Disordered" evidence="1">
    <location>
        <begin position="110"/>
        <end position="130"/>
    </location>
</feature>
<keyword evidence="3" id="KW-1185">Reference proteome</keyword>
<evidence type="ECO:0000313" key="3">
    <source>
        <dbReference type="Proteomes" id="UP000218231"/>
    </source>
</evidence>
<dbReference type="AlphaFoldDB" id="A0A2A2KLW8"/>
<evidence type="ECO:0000256" key="1">
    <source>
        <dbReference type="SAM" id="MobiDB-lite"/>
    </source>
</evidence>
<protein>
    <submittedName>
        <fullName evidence="2">Uncharacterized protein</fullName>
    </submittedName>
</protein>
<comment type="caution">
    <text evidence="2">The sequence shown here is derived from an EMBL/GenBank/DDBJ whole genome shotgun (WGS) entry which is preliminary data.</text>
</comment>
<reference evidence="2 3" key="1">
    <citation type="journal article" date="2017" name="Curr. Biol.">
        <title>Genome architecture and evolution of a unichromosomal asexual nematode.</title>
        <authorList>
            <person name="Fradin H."/>
            <person name="Zegar C."/>
            <person name="Gutwein M."/>
            <person name="Lucas J."/>
            <person name="Kovtun M."/>
            <person name="Corcoran D."/>
            <person name="Baugh L.R."/>
            <person name="Kiontke K."/>
            <person name="Gunsalus K."/>
            <person name="Fitch D.H."/>
            <person name="Piano F."/>
        </authorList>
    </citation>
    <scope>NUCLEOTIDE SEQUENCE [LARGE SCALE GENOMIC DNA]</scope>
    <source>
        <strain evidence="2">PF1309</strain>
    </source>
</reference>
<proteinExistence type="predicted"/>
<accession>A0A2A2KLW8</accession>
<dbReference type="Proteomes" id="UP000218231">
    <property type="component" value="Unassembled WGS sequence"/>
</dbReference>
<evidence type="ECO:0000313" key="2">
    <source>
        <dbReference type="EMBL" id="PAV74996.1"/>
    </source>
</evidence>
<dbReference type="EMBL" id="LIAE01008245">
    <property type="protein sequence ID" value="PAV74996.1"/>
    <property type="molecule type" value="Genomic_DNA"/>
</dbReference>
<gene>
    <name evidence="2" type="ORF">WR25_10395</name>
</gene>
<sequence>MAFAHFGNVGDMGFEGREIVLRLAAQRDHREDGNREAEAGGIEIGVIAADHTRFLQRTHAAQAGRRCEADAFGELDVGHAPILLQMSEDLTIDPIERHCESVLRSAGVTPSGSERALRRQPQDGAFRRHGQRLRRAVGVAAARRPDGARTDCGGRAWPGAAADAAAGGAAAGAVCQRAGARLCDAASAARRAVCGRCLCGRGAVAAHGDAGRGYVDRVAAAPVAAGAGVAAPPA</sequence>
<organism evidence="2 3">
    <name type="scientific">Diploscapter pachys</name>
    <dbReference type="NCBI Taxonomy" id="2018661"/>
    <lineage>
        <taxon>Eukaryota</taxon>
        <taxon>Metazoa</taxon>
        <taxon>Ecdysozoa</taxon>
        <taxon>Nematoda</taxon>
        <taxon>Chromadorea</taxon>
        <taxon>Rhabditida</taxon>
        <taxon>Rhabditina</taxon>
        <taxon>Rhabditomorpha</taxon>
        <taxon>Rhabditoidea</taxon>
        <taxon>Rhabditidae</taxon>
        <taxon>Diploscapter</taxon>
    </lineage>
</organism>
<name>A0A2A2KLW8_9BILA</name>